<dbReference type="WBParaSite" id="TCONS_00011270.p1">
    <property type="protein sequence ID" value="TCONS_00011270.p1"/>
    <property type="gene ID" value="XLOC_005517"/>
</dbReference>
<dbReference type="GO" id="GO:0071541">
    <property type="term" value="C:eukaryotic translation initiation factor 3 complex, eIF3m"/>
    <property type="evidence" value="ECO:0007669"/>
    <property type="project" value="TreeGrafter"/>
</dbReference>
<dbReference type="Gene3D" id="3.40.140.10">
    <property type="entry name" value="Cytidine Deaminase, domain 2"/>
    <property type="match status" value="1"/>
</dbReference>
<dbReference type="InterPro" id="IPR000555">
    <property type="entry name" value="JAMM/MPN+_dom"/>
</dbReference>
<accession>A0AAF5DGM0</accession>
<dbReference type="AlphaFoldDB" id="A0AAF5DGM0"/>
<dbReference type="Proteomes" id="UP000035681">
    <property type="component" value="Unplaced"/>
</dbReference>
<keyword evidence="3" id="KW-1185">Reference proteome</keyword>
<organism evidence="3 4">
    <name type="scientific">Strongyloides stercoralis</name>
    <name type="common">Threadworm</name>
    <dbReference type="NCBI Taxonomy" id="6248"/>
    <lineage>
        <taxon>Eukaryota</taxon>
        <taxon>Metazoa</taxon>
        <taxon>Ecdysozoa</taxon>
        <taxon>Nematoda</taxon>
        <taxon>Chromadorea</taxon>
        <taxon>Rhabditida</taxon>
        <taxon>Tylenchina</taxon>
        <taxon>Panagrolaimomorpha</taxon>
        <taxon>Strongyloidoidea</taxon>
        <taxon>Strongyloididae</taxon>
        <taxon>Strongyloides</taxon>
    </lineage>
</organism>
<protein>
    <submittedName>
        <fullName evidence="4">MPN domain-containing protein</fullName>
    </submittedName>
</protein>
<sequence>VFFLVYVMADYTVKVHPVVYLTVCDAFQRRSITKKGSGRTMGSLCGYLGQDNVIHVTNAYVVPFSEDTPNGVPALDFTYNIRMRDTLRRTHKSEYLLGWFWTGSEVTDVMLQIHQYYTEIISQQAYSKDFKCPTVLFMMDPFFDDKIEKTMPIRAYIDHDAAIGNHKHGYVLQSLPISLTALPGERVALNFCKKGLKQPTREISIDNSISNQAERFKQLLGYLEGIKVYVDNIINKKQEPNLEFDRKLYDVMEKFVSGKVGENWEQITSATANDYSMVNYITGVIKAQIMRRNFNLTRNPGAPIPIQPTTILRSVRSGGRVKRNGLFSSSKYSKFLVRNLSGDCQKEARQQLNDFINQRSQVSGTTVGRDAFDEQHPLRSCDSSKCSTRTVDNRLQSKVSSVGNASNDELDFDNFVIPQIPISSKVVIGKRKHPPSVEDEDNFNTREAILQQNNDKSSKSVRFCDCCLKNSNKPVLKHIENKEPPEPFLEDSIRTPITEDFLCKEVSPVSKMLEKRKMQLNYGSLRLASQQKLKKKKEWSSDKLKKVSDNLSEAIPHLILSSEKPVTYKGELKSLMKRMFLDVNIPDSKSNKLVRMPSDDISDQIKDFFNSTSPFISFSGKASKSCLEETVNFDFDVPSSPNKLDIDFEKEFSDIDVTANFLDSANFSD</sequence>
<feature type="domain" description="EIF3F/CSN6-like C-terminal" evidence="2">
    <location>
        <begin position="185"/>
        <end position="290"/>
    </location>
</feature>
<dbReference type="Pfam" id="PF13012">
    <property type="entry name" value="MitMem_reg"/>
    <property type="match status" value="1"/>
</dbReference>
<dbReference type="PANTHER" id="PTHR10540:SF6">
    <property type="entry name" value="EUKARYOTIC TRANSLATION INITIATION FACTOR 3 SUBUNIT F"/>
    <property type="match status" value="1"/>
</dbReference>
<proteinExistence type="predicted"/>
<evidence type="ECO:0000313" key="3">
    <source>
        <dbReference type="Proteomes" id="UP000035681"/>
    </source>
</evidence>
<dbReference type="PANTHER" id="PTHR10540">
    <property type="entry name" value="EUKARYOTIC TRANSLATION INITIATION FACTOR 3 SUBUNIT F-RELATED"/>
    <property type="match status" value="1"/>
</dbReference>
<name>A0AAF5DGM0_STRER</name>
<evidence type="ECO:0000259" key="2">
    <source>
        <dbReference type="Pfam" id="PF13012"/>
    </source>
</evidence>
<dbReference type="GO" id="GO:0031369">
    <property type="term" value="F:translation initiation factor binding"/>
    <property type="evidence" value="ECO:0007669"/>
    <property type="project" value="TreeGrafter"/>
</dbReference>
<feature type="domain" description="JAB1/MPN/MOV34 metalloenzyme" evidence="1">
    <location>
        <begin position="11"/>
        <end position="121"/>
    </location>
</feature>
<dbReference type="InterPro" id="IPR024969">
    <property type="entry name" value="EIF3F/CSN6-like_C"/>
</dbReference>
<dbReference type="GO" id="GO:0003743">
    <property type="term" value="F:translation initiation factor activity"/>
    <property type="evidence" value="ECO:0007669"/>
    <property type="project" value="TreeGrafter"/>
</dbReference>
<dbReference type="Pfam" id="PF01398">
    <property type="entry name" value="JAB"/>
    <property type="match status" value="1"/>
</dbReference>
<evidence type="ECO:0000259" key="1">
    <source>
        <dbReference type="Pfam" id="PF01398"/>
    </source>
</evidence>
<evidence type="ECO:0000313" key="4">
    <source>
        <dbReference type="WBParaSite" id="TCONS_00011270.p1"/>
    </source>
</evidence>
<reference evidence="4" key="1">
    <citation type="submission" date="2024-02" db="UniProtKB">
        <authorList>
            <consortium name="WormBaseParasite"/>
        </authorList>
    </citation>
    <scope>IDENTIFICATION</scope>
</reference>
<dbReference type="GO" id="GO:0008237">
    <property type="term" value="F:metallopeptidase activity"/>
    <property type="evidence" value="ECO:0007669"/>
    <property type="project" value="InterPro"/>
</dbReference>